<dbReference type="AlphaFoldDB" id="A0A5M8QPW7"/>
<dbReference type="OrthoDB" id="1122028at2"/>
<evidence type="ECO:0000313" key="3">
    <source>
        <dbReference type="Proteomes" id="UP000323994"/>
    </source>
</evidence>
<dbReference type="EMBL" id="VBSN01000059">
    <property type="protein sequence ID" value="KAA6437034.1"/>
    <property type="molecule type" value="Genomic_DNA"/>
</dbReference>
<dbReference type="Pfam" id="PF04940">
    <property type="entry name" value="BLUF"/>
    <property type="match status" value="1"/>
</dbReference>
<proteinExistence type="predicted"/>
<comment type="caution">
    <text evidence="2">The sequence shown here is derived from an EMBL/GenBank/DDBJ whole genome shotgun (WGS) entry which is preliminary data.</text>
</comment>
<feature type="domain" description="BLUF" evidence="1">
    <location>
        <begin position="2"/>
        <end position="93"/>
    </location>
</feature>
<dbReference type="Gene3D" id="3.30.70.100">
    <property type="match status" value="1"/>
</dbReference>
<reference evidence="2 3" key="1">
    <citation type="submission" date="2019-05" db="EMBL/GenBank/DDBJ databases">
        <authorList>
            <person name="Qu J.-H."/>
        </authorList>
    </citation>
    <scope>NUCLEOTIDE SEQUENCE [LARGE SCALE GENOMIC DNA]</scope>
    <source>
        <strain evidence="2 3">NS28</strain>
    </source>
</reference>
<dbReference type="InterPro" id="IPR036046">
    <property type="entry name" value="Acylphosphatase-like_dom_sf"/>
</dbReference>
<dbReference type="GO" id="GO:0071949">
    <property type="term" value="F:FAD binding"/>
    <property type="evidence" value="ECO:0007669"/>
    <property type="project" value="InterPro"/>
</dbReference>
<protein>
    <submittedName>
        <fullName evidence="2">BLUF domain-containing protein</fullName>
    </submittedName>
</protein>
<dbReference type="GO" id="GO:0009882">
    <property type="term" value="F:blue light photoreceptor activity"/>
    <property type="evidence" value="ECO:0007669"/>
    <property type="project" value="InterPro"/>
</dbReference>
<dbReference type="InterPro" id="IPR007024">
    <property type="entry name" value="BLUF_domain"/>
</dbReference>
<name>A0A5M8QPW7_9BACT</name>
<accession>A0A5M8QPW7</accession>
<dbReference type="SUPFAM" id="SSF54975">
    <property type="entry name" value="Acylphosphatase/BLUF domain-like"/>
    <property type="match status" value="1"/>
</dbReference>
<dbReference type="Proteomes" id="UP000323994">
    <property type="component" value="Unassembled WGS sequence"/>
</dbReference>
<evidence type="ECO:0000313" key="2">
    <source>
        <dbReference type="EMBL" id="KAA6437034.1"/>
    </source>
</evidence>
<sequence>MDYCIVYLSSSTDLLSQEELLTILQKSRVNNASYNITGVLLYFNGSIIQVLEGDEENVRSLYNVISRDRRHTQVMPLYMQNIPERSFENWSMGYSTLTAREFSHIKEIAPIVKNPYAKDPGNQNVVIDLIKTFYKNNYRN</sequence>
<dbReference type="PROSITE" id="PS50925">
    <property type="entry name" value="BLUF"/>
    <property type="match status" value="1"/>
</dbReference>
<gene>
    <name evidence="2" type="ORF">FEM33_20140</name>
</gene>
<evidence type="ECO:0000259" key="1">
    <source>
        <dbReference type="PROSITE" id="PS50925"/>
    </source>
</evidence>
<organism evidence="2 3">
    <name type="scientific">Dyadobacter flavalbus</name>
    <dbReference type="NCBI Taxonomy" id="2579942"/>
    <lineage>
        <taxon>Bacteria</taxon>
        <taxon>Pseudomonadati</taxon>
        <taxon>Bacteroidota</taxon>
        <taxon>Cytophagia</taxon>
        <taxon>Cytophagales</taxon>
        <taxon>Spirosomataceae</taxon>
        <taxon>Dyadobacter</taxon>
    </lineage>
</organism>
<keyword evidence="3" id="KW-1185">Reference proteome</keyword>
<dbReference type="SMART" id="SM01034">
    <property type="entry name" value="BLUF"/>
    <property type="match status" value="1"/>
</dbReference>
<dbReference type="RefSeq" id="WP_139013792.1">
    <property type="nucleotide sequence ID" value="NZ_VBSN01000059.1"/>
</dbReference>